<dbReference type="Pfam" id="PF02136">
    <property type="entry name" value="NTF2"/>
    <property type="match status" value="1"/>
</dbReference>
<evidence type="ECO:0000259" key="3">
    <source>
        <dbReference type="PROSITE" id="PS50177"/>
    </source>
</evidence>
<feature type="region of interest" description="Disordered" evidence="2">
    <location>
        <begin position="195"/>
        <end position="243"/>
    </location>
</feature>
<protein>
    <recommendedName>
        <fullName evidence="3">NTF2 domain-containing protein</fullName>
    </recommendedName>
</protein>
<dbReference type="GO" id="GO:0003729">
    <property type="term" value="F:mRNA binding"/>
    <property type="evidence" value="ECO:0007669"/>
    <property type="project" value="TreeGrafter"/>
</dbReference>
<gene>
    <name evidence="4" type="ORF">OIU85_024748</name>
</gene>
<feature type="domain" description="NTF2" evidence="3">
    <location>
        <begin position="16"/>
        <end position="130"/>
    </location>
</feature>
<comment type="caution">
    <text evidence="4">The sequence shown here is derived from an EMBL/GenBank/DDBJ whole genome shotgun (WGS) entry which is preliminary data.</text>
</comment>
<dbReference type="PANTHER" id="PTHR10693">
    <property type="entry name" value="RAS GTPASE-ACTIVATING PROTEIN-BINDING PROTEIN"/>
    <property type="match status" value="1"/>
</dbReference>
<reference evidence="4" key="2">
    <citation type="journal article" date="2023" name="Int. J. Mol. Sci.">
        <title>De Novo Assembly and Annotation of 11 Diverse Shrub Willow (Salix) Genomes Reveals Novel Gene Organization in Sex-Linked Regions.</title>
        <authorList>
            <person name="Hyden B."/>
            <person name="Feng K."/>
            <person name="Yates T.B."/>
            <person name="Jawdy S."/>
            <person name="Cereghino C."/>
            <person name="Smart L.B."/>
            <person name="Muchero W."/>
        </authorList>
    </citation>
    <scope>NUCLEOTIDE SEQUENCE [LARGE SCALE GENOMIC DNA]</scope>
    <source>
        <tissue evidence="4">Shoot tip</tissue>
    </source>
</reference>
<dbReference type="CDD" id="cd00780">
    <property type="entry name" value="NTF2"/>
    <property type="match status" value="1"/>
</dbReference>
<evidence type="ECO:0000256" key="2">
    <source>
        <dbReference type="SAM" id="MobiDB-lite"/>
    </source>
</evidence>
<dbReference type="AlphaFoldDB" id="A0A9Q0U1H7"/>
<evidence type="ECO:0000313" key="5">
    <source>
        <dbReference type="Proteomes" id="UP001151529"/>
    </source>
</evidence>
<dbReference type="GO" id="GO:0005829">
    <property type="term" value="C:cytosol"/>
    <property type="evidence" value="ECO:0007669"/>
    <property type="project" value="TreeGrafter"/>
</dbReference>
<dbReference type="EMBL" id="JAPFFL010000006">
    <property type="protein sequence ID" value="KAJ6721686.1"/>
    <property type="molecule type" value="Genomic_DNA"/>
</dbReference>
<evidence type="ECO:0000256" key="1">
    <source>
        <dbReference type="ARBA" id="ARBA00022884"/>
    </source>
</evidence>
<reference evidence="4" key="1">
    <citation type="submission" date="2022-11" db="EMBL/GenBank/DDBJ databases">
        <authorList>
            <person name="Hyden B.L."/>
            <person name="Feng K."/>
            <person name="Yates T."/>
            <person name="Jawdy S."/>
            <person name="Smart L.B."/>
            <person name="Muchero W."/>
        </authorList>
    </citation>
    <scope>NUCLEOTIDE SEQUENCE</scope>
    <source>
        <tissue evidence="4">Shoot tip</tissue>
    </source>
</reference>
<dbReference type="InterPro" id="IPR002075">
    <property type="entry name" value="NTF2_dom"/>
</dbReference>
<dbReference type="GO" id="GO:1990904">
    <property type="term" value="C:ribonucleoprotein complex"/>
    <property type="evidence" value="ECO:0007669"/>
    <property type="project" value="TreeGrafter"/>
</dbReference>
<keyword evidence="5" id="KW-1185">Reference proteome</keyword>
<sequence length="421" mass="46659">MASSVPYHIPVSAAQVATYFVAQYYQVLQQQPEFVHQFYSDASAMLRIDGSIRESAATMLQIHALTMSLNYTGIEIRTAHSLESWNGGVLVMVSGYVQVKGFDNKRKFVETFFLAPQEKGYFVLNDVFHFTDEEPTQHHPAVLLAQSHPDSKLNSPSVIPEPVPTYLVGGEIQAREFVAPADIKENDPVDSYTFPEKRLHQASQSENMLEENSVEKPNGSLKITTSNAPDRQPATVEEPAGEPQKHTYASILRVAKGQSATSVTLQPSVNKNVPPASEWNHASQVPVQQSTVMSNSFERSEAETAEEIYEGYALALPLHFITMTAGSAIVGGRQVYIEERRPNSNIPFRSGRGRGRGRVGYPTDAPRGRFSSRSFGRGVNYDGVDRDYNRPRGNGYHKPGLRQDRGFSGHQVSRNGPNETD</sequence>
<keyword evidence="1" id="KW-0694">RNA-binding</keyword>
<dbReference type="Proteomes" id="UP001151529">
    <property type="component" value="Chromosome 10"/>
</dbReference>
<dbReference type="SUPFAM" id="SSF54427">
    <property type="entry name" value="NTF2-like"/>
    <property type="match status" value="1"/>
</dbReference>
<dbReference type="InterPro" id="IPR039539">
    <property type="entry name" value="Ras_GTPase_bind_prot"/>
</dbReference>
<feature type="region of interest" description="Disordered" evidence="2">
    <location>
        <begin position="343"/>
        <end position="421"/>
    </location>
</feature>
<feature type="compositionally biased region" description="Polar residues" evidence="2">
    <location>
        <begin position="410"/>
        <end position="421"/>
    </location>
</feature>
<accession>A0A9Q0U1H7</accession>
<name>A0A9Q0U1H7_SALVM</name>
<dbReference type="InterPro" id="IPR032710">
    <property type="entry name" value="NTF2-like_dom_sf"/>
</dbReference>
<dbReference type="PROSITE" id="PS50177">
    <property type="entry name" value="NTF2_DOMAIN"/>
    <property type="match status" value="1"/>
</dbReference>
<dbReference type="OrthoDB" id="339151at2759"/>
<feature type="compositionally biased region" description="Low complexity" evidence="2">
    <location>
        <begin position="368"/>
        <end position="378"/>
    </location>
</feature>
<dbReference type="Gene3D" id="3.10.450.50">
    <property type="match status" value="1"/>
</dbReference>
<dbReference type="PANTHER" id="PTHR10693:SF58">
    <property type="entry name" value="OS02G0131700 PROTEIN"/>
    <property type="match status" value="1"/>
</dbReference>
<dbReference type="InterPro" id="IPR018222">
    <property type="entry name" value="Nuclear_transport_factor_2_euk"/>
</dbReference>
<dbReference type="FunFam" id="3.10.450.50:FF:000003">
    <property type="entry name" value="Nuclear transport factor 2 family protein"/>
    <property type="match status" value="1"/>
</dbReference>
<organism evidence="4 5">
    <name type="scientific">Salix viminalis</name>
    <name type="common">Common osier</name>
    <name type="synonym">Basket willow</name>
    <dbReference type="NCBI Taxonomy" id="40686"/>
    <lineage>
        <taxon>Eukaryota</taxon>
        <taxon>Viridiplantae</taxon>
        <taxon>Streptophyta</taxon>
        <taxon>Embryophyta</taxon>
        <taxon>Tracheophyta</taxon>
        <taxon>Spermatophyta</taxon>
        <taxon>Magnoliopsida</taxon>
        <taxon>eudicotyledons</taxon>
        <taxon>Gunneridae</taxon>
        <taxon>Pentapetalae</taxon>
        <taxon>rosids</taxon>
        <taxon>fabids</taxon>
        <taxon>Malpighiales</taxon>
        <taxon>Salicaceae</taxon>
        <taxon>Saliceae</taxon>
        <taxon>Salix</taxon>
    </lineage>
</organism>
<evidence type="ECO:0000313" key="4">
    <source>
        <dbReference type="EMBL" id="KAJ6721686.1"/>
    </source>
</evidence>
<proteinExistence type="predicted"/>